<sequence length="82" mass="9005">MAATTLTLELSPELAALFEQYEALTRVSAEQYVQQLVEKTQPTLEAMVAALQEAGDDEAAVMELFGKKMAESMLRQQQAVQA</sequence>
<reference evidence="1 2" key="1">
    <citation type="submission" date="2017-08" db="EMBL/GenBank/DDBJ databases">
        <title>A Genome Sequence of Oceanimonas doudoroffii ATCC 27123T.</title>
        <authorList>
            <person name="Brennan M.A."/>
            <person name="Maclea K.S."/>
            <person name="Mcclelland W.D."/>
            <person name="Trachtenberg A.M."/>
        </authorList>
    </citation>
    <scope>NUCLEOTIDE SEQUENCE [LARGE SCALE GENOMIC DNA]</scope>
    <source>
        <strain evidence="1 2">ATCC 27123</strain>
    </source>
</reference>
<name>A0A233RJX0_9GAMM</name>
<dbReference type="AlphaFoldDB" id="A0A233RJX0"/>
<dbReference type="OrthoDB" id="6897181at2"/>
<gene>
    <name evidence="1" type="ORF">B6S08_09485</name>
</gene>
<comment type="caution">
    <text evidence="1">The sequence shown here is derived from an EMBL/GenBank/DDBJ whole genome shotgun (WGS) entry which is preliminary data.</text>
</comment>
<evidence type="ECO:0000313" key="1">
    <source>
        <dbReference type="EMBL" id="OXY83690.1"/>
    </source>
</evidence>
<proteinExistence type="predicted"/>
<dbReference type="RefSeq" id="WP_094200463.1">
    <property type="nucleotide sequence ID" value="NZ_NBIM01000001.1"/>
</dbReference>
<dbReference type="EMBL" id="NBIM01000001">
    <property type="protein sequence ID" value="OXY83690.1"/>
    <property type="molecule type" value="Genomic_DNA"/>
</dbReference>
<organism evidence="1 2">
    <name type="scientific">Oceanimonas doudoroffii</name>
    <dbReference type="NCBI Taxonomy" id="84158"/>
    <lineage>
        <taxon>Bacteria</taxon>
        <taxon>Pseudomonadati</taxon>
        <taxon>Pseudomonadota</taxon>
        <taxon>Gammaproteobacteria</taxon>
        <taxon>Aeromonadales</taxon>
        <taxon>Aeromonadaceae</taxon>
        <taxon>Oceanimonas</taxon>
    </lineage>
</organism>
<accession>A0A233RJX0</accession>
<protein>
    <submittedName>
        <fullName evidence="1">Uncharacterized protein</fullName>
    </submittedName>
</protein>
<dbReference type="Proteomes" id="UP000242757">
    <property type="component" value="Unassembled WGS sequence"/>
</dbReference>
<keyword evidence="2" id="KW-1185">Reference proteome</keyword>
<evidence type="ECO:0000313" key="2">
    <source>
        <dbReference type="Proteomes" id="UP000242757"/>
    </source>
</evidence>